<feature type="transmembrane region" description="Helical" evidence="6">
    <location>
        <begin position="230"/>
        <end position="247"/>
    </location>
</feature>
<dbReference type="CDD" id="cd17321">
    <property type="entry name" value="MFS_MMR_MDR_like"/>
    <property type="match status" value="1"/>
</dbReference>
<evidence type="ECO:0000256" key="3">
    <source>
        <dbReference type="ARBA" id="ARBA00022692"/>
    </source>
</evidence>
<reference evidence="9 10" key="1">
    <citation type="submission" date="2016-10" db="EMBL/GenBank/DDBJ databases">
        <title>The Draft Genome Sequence of Actinokineospora bangkokensis 44EHWT reveals the biosynthetic pathway of antifungal compounds Thailandins with unusual extender unit butylmalonyl-CoA.</title>
        <authorList>
            <person name="Greule A."/>
            <person name="Intra B."/>
            <person name="Flemming S."/>
            <person name="Rommel M.G."/>
            <person name="Panbangred W."/>
            <person name="Bechthold A."/>
        </authorList>
    </citation>
    <scope>NUCLEOTIDE SEQUENCE [LARGE SCALE GENOMIC DNA]</scope>
    <source>
        <strain evidence="9 10">44EHW</strain>
    </source>
</reference>
<feature type="domain" description="Major facilitator superfamily (MFS) profile" evidence="8">
    <location>
        <begin position="1"/>
        <end position="384"/>
    </location>
</feature>
<feature type="transmembrane region" description="Helical" evidence="6">
    <location>
        <begin position="358"/>
        <end position="379"/>
    </location>
</feature>
<keyword evidence="5 6" id="KW-0472">Membrane</keyword>
<keyword evidence="4 6" id="KW-1133">Transmembrane helix</keyword>
<keyword evidence="7" id="KW-0732">Signal</keyword>
<dbReference type="PRINTS" id="PR01036">
    <property type="entry name" value="TCRTETB"/>
</dbReference>
<accession>A0A1Q9LQP8</accession>
<dbReference type="InterPro" id="IPR036259">
    <property type="entry name" value="MFS_trans_sf"/>
</dbReference>
<evidence type="ECO:0000256" key="7">
    <source>
        <dbReference type="SAM" id="SignalP"/>
    </source>
</evidence>
<comment type="caution">
    <text evidence="9">The sequence shown here is derived from an EMBL/GenBank/DDBJ whole genome shotgun (WGS) entry which is preliminary data.</text>
</comment>
<dbReference type="STRING" id="1193682.BJP25_11180"/>
<feature type="transmembrane region" description="Helical" evidence="6">
    <location>
        <begin position="96"/>
        <end position="114"/>
    </location>
</feature>
<evidence type="ECO:0000313" key="10">
    <source>
        <dbReference type="Proteomes" id="UP000186040"/>
    </source>
</evidence>
<feature type="transmembrane region" description="Helical" evidence="6">
    <location>
        <begin position="291"/>
        <end position="313"/>
    </location>
</feature>
<dbReference type="RefSeq" id="WP_075973707.1">
    <property type="nucleotide sequence ID" value="NZ_MKQR01000007.1"/>
</dbReference>
<dbReference type="OrthoDB" id="7375466at2"/>
<dbReference type="AlphaFoldDB" id="A0A1Q9LQP8"/>
<organism evidence="9 10">
    <name type="scientific">Actinokineospora bangkokensis</name>
    <dbReference type="NCBI Taxonomy" id="1193682"/>
    <lineage>
        <taxon>Bacteria</taxon>
        <taxon>Bacillati</taxon>
        <taxon>Actinomycetota</taxon>
        <taxon>Actinomycetes</taxon>
        <taxon>Pseudonocardiales</taxon>
        <taxon>Pseudonocardiaceae</taxon>
        <taxon>Actinokineospora</taxon>
    </lineage>
</organism>
<evidence type="ECO:0000259" key="8">
    <source>
        <dbReference type="PROSITE" id="PS50850"/>
    </source>
</evidence>
<feature type="transmembrane region" description="Helical" evidence="6">
    <location>
        <begin position="197"/>
        <end position="218"/>
    </location>
</feature>
<dbReference type="PANTHER" id="PTHR42718">
    <property type="entry name" value="MAJOR FACILITATOR SUPERFAMILY MULTIDRUG TRANSPORTER MFSC"/>
    <property type="match status" value="1"/>
</dbReference>
<keyword evidence="3 6" id="KW-0812">Transmembrane</keyword>
<evidence type="ECO:0000256" key="4">
    <source>
        <dbReference type="ARBA" id="ARBA00022989"/>
    </source>
</evidence>
<evidence type="ECO:0000313" key="9">
    <source>
        <dbReference type="EMBL" id="OLR94324.1"/>
    </source>
</evidence>
<proteinExistence type="predicted"/>
<dbReference type="InterPro" id="IPR020846">
    <property type="entry name" value="MFS_dom"/>
</dbReference>
<keyword evidence="2" id="KW-0813">Transport</keyword>
<evidence type="ECO:0000256" key="2">
    <source>
        <dbReference type="ARBA" id="ARBA00022448"/>
    </source>
</evidence>
<feature type="transmembrane region" description="Helical" evidence="6">
    <location>
        <begin position="334"/>
        <end position="352"/>
    </location>
</feature>
<name>A0A1Q9LQP8_9PSEU</name>
<feature type="transmembrane region" description="Helical" evidence="6">
    <location>
        <begin position="126"/>
        <end position="149"/>
    </location>
</feature>
<protein>
    <recommendedName>
        <fullName evidence="8">Major facilitator superfamily (MFS) profile domain-containing protein</fullName>
    </recommendedName>
</protein>
<feature type="transmembrane region" description="Helical" evidence="6">
    <location>
        <begin position="67"/>
        <end position="90"/>
    </location>
</feature>
<feature type="transmembrane region" description="Helical" evidence="6">
    <location>
        <begin position="155"/>
        <end position="176"/>
    </location>
</feature>
<feature type="signal peptide" evidence="7">
    <location>
        <begin position="1"/>
        <end position="28"/>
    </location>
</feature>
<evidence type="ECO:0000256" key="5">
    <source>
        <dbReference type="ARBA" id="ARBA00023136"/>
    </source>
</evidence>
<dbReference type="GO" id="GO:0022857">
    <property type="term" value="F:transmembrane transporter activity"/>
    <property type="evidence" value="ECO:0007669"/>
    <property type="project" value="InterPro"/>
</dbReference>
<comment type="subcellular location">
    <subcellularLocation>
        <location evidence="1">Cell membrane</location>
        <topology evidence="1">Multi-pass membrane protein</topology>
    </subcellularLocation>
</comment>
<keyword evidence="10" id="KW-1185">Reference proteome</keyword>
<feature type="transmembrane region" description="Helical" evidence="6">
    <location>
        <begin position="259"/>
        <end position="279"/>
    </location>
</feature>
<dbReference type="PROSITE" id="PS50850">
    <property type="entry name" value="MFS"/>
    <property type="match status" value="1"/>
</dbReference>
<dbReference type="Proteomes" id="UP000186040">
    <property type="component" value="Unassembled WGS sequence"/>
</dbReference>
<dbReference type="Gene3D" id="1.20.1250.20">
    <property type="entry name" value="MFS general substrate transporter like domains"/>
    <property type="match status" value="1"/>
</dbReference>
<evidence type="ECO:0000256" key="1">
    <source>
        <dbReference type="ARBA" id="ARBA00004651"/>
    </source>
</evidence>
<sequence length="388" mass="37587">MRRLVLPTVLLSSAAFPLTITGASLALADIQTTLGPARWVVNGYNIAFAACLVLAGSLADRVGKRRVYAAGVLLFCLAGAVSATAADVAVLTASRVAAGVGAAAAVAGGTAILAEVATGAARARALGLLGTVLGGGLAFGPAVGGLLVHGFGWRAVFALPAGLALVALVLSAWFPATPAGRRAAEPAGARSLGNPTFLAWAVAAGAFMAVLVPLLVYLPTYLITVGGHDAGAAGAWLLFLTVPTVVLPSVGARLGRPGAVVLGALCLTGLGALLLVTIAPDSGLLALAGPFLLVGSGVGLTTGLLDGLALGSVEPGQAGAAAGLFNTSRLATETASLAAVGALLQAVSGGALVDTTGLRVACAVLAGVAGLAAVLVVVLRRGTGARVA</sequence>
<evidence type="ECO:0000256" key="6">
    <source>
        <dbReference type="SAM" id="Phobius"/>
    </source>
</evidence>
<dbReference type="EMBL" id="MKQR01000007">
    <property type="protein sequence ID" value="OLR94324.1"/>
    <property type="molecule type" value="Genomic_DNA"/>
</dbReference>
<dbReference type="Pfam" id="PF07690">
    <property type="entry name" value="MFS_1"/>
    <property type="match status" value="1"/>
</dbReference>
<feature type="chain" id="PRO_5013317133" description="Major facilitator superfamily (MFS) profile domain-containing protein" evidence="7">
    <location>
        <begin position="29"/>
        <end position="388"/>
    </location>
</feature>
<gene>
    <name evidence="9" type="ORF">BJP25_11180</name>
</gene>
<dbReference type="InterPro" id="IPR011701">
    <property type="entry name" value="MFS"/>
</dbReference>
<feature type="transmembrane region" description="Helical" evidence="6">
    <location>
        <begin position="38"/>
        <end position="55"/>
    </location>
</feature>
<dbReference type="GO" id="GO:0005886">
    <property type="term" value="C:plasma membrane"/>
    <property type="evidence" value="ECO:0007669"/>
    <property type="project" value="UniProtKB-SubCell"/>
</dbReference>
<dbReference type="PANTHER" id="PTHR42718:SF9">
    <property type="entry name" value="MAJOR FACILITATOR SUPERFAMILY MULTIDRUG TRANSPORTER MFSC"/>
    <property type="match status" value="1"/>
</dbReference>
<dbReference type="SUPFAM" id="SSF103473">
    <property type="entry name" value="MFS general substrate transporter"/>
    <property type="match status" value="1"/>
</dbReference>